<organism evidence="1 2">
    <name type="scientific">Bugula neritina</name>
    <name type="common">Brown bryozoan</name>
    <name type="synonym">Sertularia neritina</name>
    <dbReference type="NCBI Taxonomy" id="10212"/>
    <lineage>
        <taxon>Eukaryota</taxon>
        <taxon>Metazoa</taxon>
        <taxon>Spiralia</taxon>
        <taxon>Lophotrochozoa</taxon>
        <taxon>Bryozoa</taxon>
        <taxon>Gymnolaemata</taxon>
        <taxon>Cheilostomatida</taxon>
        <taxon>Flustrina</taxon>
        <taxon>Buguloidea</taxon>
        <taxon>Bugulidae</taxon>
        <taxon>Bugula</taxon>
    </lineage>
</organism>
<dbReference type="OrthoDB" id="10068328at2759"/>
<evidence type="ECO:0000313" key="2">
    <source>
        <dbReference type="Proteomes" id="UP000593567"/>
    </source>
</evidence>
<accession>A0A7J7JJ29</accession>
<gene>
    <name evidence="1" type="ORF">EB796_016169</name>
</gene>
<comment type="caution">
    <text evidence="1">The sequence shown here is derived from an EMBL/GenBank/DDBJ whole genome shotgun (WGS) entry which is preliminary data.</text>
</comment>
<name>A0A7J7JJ29_BUGNE</name>
<evidence type="ECO:0000313" key="1">
    <source>
        <dbReference type="EMBL" id="KAF6025526.1"/>
    </source>
</evidence>
<dbReference type="EMBL" id="VXIV02002449">
    <property type="protein sequence ID" value="KAF6025526.1"/>
    <property type="molecule type" value="Genomic_DNA"/>
</dbReference>
<sequence length="116" mass="12900">MTTKDNKTGYGGMLAELRASVDLLSATAEKVAKEKVDSTFTDCDYLSEEETYISESRELTKCVRKQFTPTLKKILEHGLTDICVSAMLLNYRNAVCLKRSIGSIPLAVYFSGILCF</sequence>
<protein>
    <submittedName>
        <fullName evidence="1">Uncharacterized protein</fullName>
    </submittedName>
</protein>
<reference evidence="1" key="1">
    <citation type="submission" date="2020-06" db="EMBL/GenBank/DDBJ databases">
        <title>Draft genome of Bugula neritina, a colonial animal packing powerful symbionts and potential medicines.</title>
        <authorList>
            <person name="Rayko M."/>
        </authorList>
    </citation>
    <scope>NUCLEOTIDE SEQUENCE [LARGE SCALE GENOMIC DNA]</scope>
    <source>
        <strain evidence="1">Kwan_BN1</strain>
    </source>
</reference>
<keyword evidence="2" id="KW-1185">Reference proteome</keyword>
<dbReference type="Proteomes" id="UP000593567">
    <property type="component" value="Unassembled WGS sequence"/>
</dbReference>
<proteinExistence type="predicted"/>
<dbReference type="AlphaFoldDB" id="A0A7J7JJ29"/>